<name>K5WAG5_PHACS</name>
<dbReference type="KEGG" id="pco:PHACADRAFT_257305"/>
<dbReference type="HOGENOM" id="CLU_1768758_0_0_1"/>
<dbReference type="AlphaFoldDB" id="K5WAG5"/>
<dbReference type="OrthoDB" id="3149405at2759"/>
<dbReference type="InParanoid" id="K5WAG5"/>
<keyword evidence="2" id="KW-1185">Reference proteome</keyword>
<dbReference type="RefSeq" id="XP_007396501.1">
    <property type="nucleotide sequence ID" value="XM_007396439.1"/>
</dbReference>
<accession>K5WAG5</accession>
<evidence type="ECO:0000313" key="1">
    <source>
        <dbReference type="EMBL" id="EKM56210.1"/>
    </source>
</evidence>
<dbReference type="GeneID" id="18916810"/>
<dbReference type="EMBL" id="JH930472">
    <property type="protein sequence ID" value="EKM56210.1"/>
    <property type="molecule type" value="Genomic_DNA"/>
</dbReference>
<evidence type="ECO:0000313" key="2">
    <source>
        <dbReference type="Proteomes" id="UP000008370"/>
    </source>
</evidence>
<reference evidence="1 2" key="1">
    <citation type="journal article" date="2012" name="BMC Genomics">
        <title>Comparative genomics of the white-rot fungi, Phanerochaete carnosa and P. chrysosporium, to elucidate the genetic basis of the distinct wood types they colonize.</title>
        <authorList>
            <person name="Suzuki H."/>
            <person name="MacDonald J."/>
            <person name="Syed K."/>
            <person name="Salamov A."/>
            <person name="Hori C."/>
            <person name="Aerts A."/>
            <person name="Henrissat B."/>
            <person name="Wiebenga A."/>
            <person name="vanKuyk P.A."/>
            <person name="Barry K."/>
            <person name="Lindquist E."/>
            <person name="LaButti K."/>
            <person name="Lapidus A."/>
            <person name="Lucas S."/>
            <person name="Coutinho P."/>
            <person name="Gong Y."/>
            <person name="Samejima M."/>
            <person name="Mahadevan R."/>
            <person name="Abou-Zaid M."/>
            <person name="de Vries R.P."/>
            <person name="Igarashi K."/>
            <person name="Yadav J.S."/>
            <person name="Grigoriev I.V."/>
            <person name="Master E.R."/>
        </authorList>
    </citation>
    <scope>NUCLEOTIDE SEQUENCE [LARGE SCALE GENOMIC DNA]</scope>
    <source>
        <strain evidence="1 2">HHB-10118-sp</strain>
    </source>
</reference>
<gene>
    <name evidence="1" type="ORF">PHACADRAFT_257305</name>
</gene>
<dbReference type="Proteomes" id="UP000008370">
    <property type="component" value="Unassembled WGS sequence"/>
</dbReference>
<organism evidence="1 2">
    <name type="scientific">Phanerochaete carnosa (strain HHB-10118-sp)</name>
    <name type="common">White-rot fungus</name>
    <name type="synonym">Peniophora carnosa</name>
    <dbReference type="NCBI Taxonomy" id="650164"/>
    <lineage>
        <taxon>Eukaryota</taxon>
        <taxon>Fungi</taxon>
        <taxon>Dikarya</taxon>
        <taxon>Basidiomycota</taxon>
        <taxon>Agaricomycotina</taxon>
        <taxon>Agaricomycetes</taxon>
        <taxon>Polyporales</taxon>
        <taxon>Phanerochaetaceae</taxon>
        <taxon>Phanerochaete</taxon>
    </lineage>
</organism>
<sequence>MPPFPILRPRPDKHAARKAWEASWAADLEAYFKPELSLHRFSRLILSTSRDTLAFCAEPQNVLGDDDRIKNICGVDIDMARCLNPHDWQSFQDGWRGLSSERQGEIILEGLYHTSCIGSNKQFRGHCPEVTLAQGGPVIPRFYADAN</sequence>
<proteinExistence type="predicted"/>
<protein>
    <submittedName>
        <fullName evidence="1">Uncharacterized protein</fullName>
    </submittedName>
</protein>